<sequence>MSARLSPGGALLRSSRLFSVPKPIPGPSAASEDAGYEISLRRPTGTSPYPTHQSITTPESSRSQGDWGLKRNLPLKKTTKSSTPSIHVKHLDSIEKITDYSSSSQHSITLQKFQELNLPLTVPTLPNRYRAVSLGTTSVFEDDHDVTAVGGTGSDKRWKFEGPWLAGLTEGQFENYVQKTVRNRRQEFQAFLRTRLASDLTAARQQAALDKAIEAPAPVVAKDVTEDQLTEYIRKLRSDRVTLFALISEFLDLAPLNPPSAIANMSAGTRIESKSPNPYAERGPPITHPSGGLSYIRTNAHAENHPLYGPQANPSPVLARIMIPRQMSKPAKLGVAGFITDTPQGDSAFNYRSYRGGKARVSGIATFDPEIMGGSKCYVEPVSANINSAGKLVLKVDEASEEAQMIKKELIGKAEIYNNKNPNAHALESEPRTHSQRLGGYRSSPLGRRDGSPLIRRQPKPGKVQTGSSQSYGLDK</sequence>
<name>A0A2J8F1V8_VERDA</name>
<dbReference type="EMBL" id="MPSH01000037">
    <property type="protein sequence ID" value="PNH28110.1"/>
    <property type="molecule type" value="Genomic_DNA"/>
</dbReference>
<protein>
    <recommendedName>
        <fullName evidence="6">37S ribosomal protein mrp51</fullName>
    </recommendedName>
</protein>
<organism evidence="2 4">
    <name type="scientific">Verticillium dahliae</name>
    <name type="common">Verticillium wilt</name>
    <dbReference type="NCBI Taxonomy" id="27337"/>
    <lineage>
        <taxon>Eukaryota</taxon>
        <taxon>Fungi</taxon>
        <taxon>Dikarya</taxon>
        <taxon>Ascomycota</taxon>
        <taxon>Pezizomycotina</taxon>
        <taxon>Sordariomycetes</taxon>
        <taxon>Hypocreomycetidae</taxon>
        <taxon>Glomerellales</taxon>
        <taxon>Plectosphaerellaceae</taxon>
        <taxon>Verticillium</taxon>
    </lineage>
</organism>
<evidence type="ECO:0000256" key="1">
    <source>
        <dbReference type="SAM" id="MobiDB-lite"/>
    </source>
</evidence>
<proteinExistence type="predicted"/>
<evidence type="ECO:0000313" key="2">
    <source>
        <dbReference type="EMBL" id="PNH28110.1"/>
    </source>
</evidence>
<dbReference type="InterPro" id="IPR016712">
    <property type="entry name" value="Rbsml_bS1m-like"/>
</dbReference>
<dbReference type="GO" id="GO:0005763">
    <property type="term" value="C:mitochondrial small ribosomal subunit"/>
    <property type="evidence" value="ECO:0007669"/>
    <property type="project" value="TreeGrafter"/>
</dbReference>
<dbReference type="OrthoDB" id="3913595at2759"/>
<evidence type="ECO:0008006" key="6">
    <source>
        <dbReference type="Google" id="ProtNLM"/>
    </source>
</evidence>
<dbReference type="Pfam" id="PF11709">
    <property type="entry name" value="Mit_ribos_Mrp51"/>
    <property type="match status" value="1"/>
</dbReference>
<dbReference type="GO" id="GO:0003735">
    <property type="term" value="F:structural constituent of ribosome"/>
    <property type="evidence" value="ECO:0007669"/>
    <property type="project" value="TreeGrafter"/>
</dbReference>
<accession>A0A2J8F1V8</accession>
<dbReference type="SMR" id="A0A2J8F1V8"/>
<reference evidence="2 4" key="1">
    <citation type="submission" date="2017-12" db="EMBL/GenBank/DDBJ databases">
        <title>Comparative genomics yields insights into virulence evolution of Verticillium dahliae.</title>
        <authorList>
            <person name="Fan R."/>
            <person name="Armitage A.D."/>
            <person name="Cascant-Lopez E."/>
            <person name="Sobczyk M."/>
            <person name="Cockerton H.M."/>
            <person name="Harrison R.J."/>
        </authorList>
    </citation>
    <scope>NUCLEOTIDE SEQUENCE [LARGE SCALE GENOMIC DNA]</scope>
    <source>
        <strain evidence="2 4">12008</strain>
    </source>
</reference>
<dbReference type="Proteomes" id="UP000236305">
    <property type="component" value="Unassembled WGS sequence"/>
</dbReference>
<reference evidence="3 5" key="2">
    <citation type="submission" date="2018-12" db="EMBL/GenBank/DDBJ databases">
        <title>Genome of Verticillium dahliae isolate Getta Getta.</title>
        <authorList>
            <person name="Gardiner D.M."/>
        </authorList>
    </citation>
    <scope>NUCLEOTIDE SEQUENCE [LARGE SCALE GENOMIC DNA]</scope>
    <source>
        <strain evidence="3 5">Getta Getta</strain>
    </source>
</reference>
<dbReference type="Proteomes" id="UP000288725">
    <property type="component" value="Chromosome 6"/>
</dbReference>
<dbReference type="OMA" id="ELHMPMS"/>
<evidence type="ECO:0000313" key="5">
    <source>
        <dbReference type="Proteomes" id="UP000288725"/>
    </source>
</evidence>
<gene>
    <name evidence="2" type="ORF">BJF96_g8574</name>
    <name evidence="3" type="ORF">VDGE_10446</name>
</gene>
<comment type="caution">
    <text evidence="2">The sequence shown here is derived from an EMBL/GenBank/DDBJ whole genome shotgun (WGS) entry which is preliminary data.</text>
</comment>
<dbReference type="AlphaFoldDB" id="A0A2J8F1V8"/>
<evidence type="ECO:0000313" key="3">
    <source>
        <dbReference type="EMBL" id="RXG44684.1"/>
    </source>
</evidence>
<feature type="compositionally biased region" description="Polar residues" evidence="1">
    <location>
        <begin position="465"/>
        <end position="476"/>
    </location>
</feature>
<evidence type="ECO:0000313" key="4">
    <source>
        <dbReference type="Proteomes" id="UP000236305"/>
    </source>
</evidence>
<dbReference type="PANTHER" id="PTHR28058">
    <property type="entry name" value="37S RIBOSOMAL PROTEIN MRP51, MITOCHONDRIAL"/>
    <property type="match status" value="1"/>
</dbReference>
<feature type="compositionally biased region" description="Polar residues" evidence="1">
    <location>
        <begin position="44"/>
        <end position="64"/>
    </location>
</feature>
<feature type="region of interest" description="Disordered" evidence="1">
    <location>
        <begin position="423"/>
        <end position="476"/>
    </location>
</feature>
<feature type="region of interest" description="Disordered" evidence="1">
    <location>
        <begin position="1"/>
        <end position="81"/>
    </location>
</feature>
<dbReference type="EMBL" id="RSDZ01000077">
    <property type="protein sequence ID" value="RXG44684.1"/>
    <property type="molecule type" value="Genomic_DNA"/>
</dbReference>
<dbReference type="GO" id="GO:0070124">
    <property type="term" value="P:mitochondrial translational initiation"/>
    <property type="evidence" value="ECO:0007669"/>
    <property type="project" value="TreeGrafter"/>
</dbReference>
<dbReference type="PANTHER" id="PTHR28058:SF1">
    <property type="entry name" value="SMALL RIBOSOMAL SUBUNIT PROTEIN BS1M"/>
    <property type="match status" value="1"/>
</dbReference>